<reference evidence="1 2" key="1">
    <citation type="journal article" date="2022" name="Plant J.">
        <title>Chromosome-level genome of Camellia lanceoleosa provides a valuable resource for understanding genome evolution and self-incompatibility.</title>
        <authorList>
            <person name="Gong W."/>
            <person name="Xiao S."/>
            <person name="Wang L."/>
            <person name="Liao Z."/>
            <person name="Chang Y."/>
            <person name="Mo W."/>
            <person name="Hu G."/>
            <person name="Li W."/>
            <person name="Zhao G."/>
            <person name="Zhu H."/>
            <person name="Hu X."/>
            <person name="Ji K."/>
            <person name="Xiang X."/>
            <person name="Song Q."/>
            <person name="Yuan D."/>
            <person name="Jin S."/>
            <person name="Zhang L."/>
        </authorList>
    </citation>
    <scope>NUCLEOTIDE SEQUENCE [LARGE SCALE GENOMIC DNA]</scope>
    <source>
        <strain evidence="1">SQ_2022a</strain>
    </source>
</reference>
<sequence length="75" mass="7395">MSTSGDSSGYGTGSGYGSGNGSGSDSTESMTALLSAVSTMGSGIVSLAQGYGKTDEPKFGWACGESGSVYEFRSV</sequence>
<accession>A0ACC0FA67</accession>
<name>A0ACC0FA67_9ERIC</name>
<proteinExistence type="predicted"/>
<comment type="caution">
    <text evidence="1">The sequence shown here is derived from an EMBL/GenBank/DDBJ whole genome shotgun (WGS) entry which is preliminary data.</text>
</comment>
<organism evidence="1 2">
    <name type="scientific">Camellia lanceoleosa</name>
    <dbReference type="NCBI Taxonomy" id="1840588"/>
    <lineage>
        <taxon>Eukaryota</taxon>
        <taxon>Viridiplantae</taxon>
        <taxon>Streptophyta</taxon>
        <taxon>Embryophyta</taxon>
        <taxon>Tracheophyta</taxon>
        <taxon>Spermatophyta</taxon>
        <taxon>Magnoliopsida</taxon>
        <taxon>eudicotyledons</taxon>
        <taxon>Gunneridae</taxon>
        <taxon>Pentapetalae</taxon>
        <taxon>asterids</taxon>
        <taxon>Ericales</taxon>
        <taxon>Theaceae</taxon>
        <taxon>Camellia</taxon>
    </lineage>
</organism>
<evidence type="ECO:0000313" key="1">
    <source>
        <dbReference type="EMBL" id="KAI7985500.1"/>
    </source>
</evidence>
<evidence type="ECO:0000313" key="2">
    <source>
        <dbReference type="Proteomes" id="UP001060215"/>
    </source>
</evidence>
<dbReference type="Proteomes" id="UP001060215">
    <property type="component" value="Chromosome 15"/>
</dbReference>
<keyword evidence="2" id="KW-1185">Reference proteome</keyword>
<gene>
    <name evidence="1" type="ORF">LOK49_LG14G01413</name>
</gene>
<dbReference type="EMBL" id="CM045772">
    <property type="protein sequence ID" value="KAI7985500.1"/>
    <property type="molecule type" value="Genomic_DNA"/>
</dbReference>
<protein>
    <submittedName>
        <fullName evidence="1">Uncharacterized protein</fullName>
    </submittedName>
</protein>